<sequence>MKYVTMDLDKCVGCRNCEYACSFKQANNFNRNDSNIRVNFYPETVICIPMTCMHCTEAWCLEICPANAISRDKETGAVIINQDRCAGCKMCMLACPYGNIHFDSSKLVSKKCDLCGGDPNCVKFCISGALQFEEAEDLFESKREALNSKIQQLILNKKLKAQGGEYNGK</sequence>
<dbReference type="InterPro" id="IPR050954">
    <property type="entry name" value="ET_IronSulfur_Cluster-Binding"/>
</dbReference>
<evidence type="ECO:0000256" key="4">
    <source>
        <dbReference type="ARBA" id="ARBA00023014"/>
    </source>
</evidence>
<dbReference type="Proteomes" id="UP000190285">
    <property type="component" value="Unassembled WGS sequence"/>
</dbReference>
<dbReference type="Gene3D" id="3.30.70.20">
    <property type="match status" value="2"/>
</dbReference>
<dbReference type="PANTHER" id="PTHR43177">
    <property type="entry name" value="PROTEIN NRFC"/>
    <property type="match status" value="1"/>
</dbReference>
<dbReference type="PROSITE" id="PS00198">
    <property type="entry name" value="4FE4S_FER_1"/>
    <property type="match status" value="1"/>
</dbReference>
<name>A0A1T5MEP0_9FIRM</name>
<dbReference type="RefSeq" id="WP_244282205.1">
    <property type="nucleotide sequence ID" value="NZ_FUZT01000014.1"/>
</dbReference>
<reference evidence="6 7" key="1">
    <citation type="submission" date="2017-02" db="EMBL/GenBank/DDBJ databases">
        <authorList>
            <person name="Peterson S.W."/>
        </authorList>
    </citation>
    <scope>NUCLEOTIDE SEQUENCE [LARGE SCALE GENOMIC DNA]</scope>
    <source>
        <strain evidence="6 7">M1</strain>
    </source>
</reference>
<gene>
    <name evidence="6" type="ORF">SAMN02194393_04532</name>
</gene>
<accession>A0A1T5MEP0</accession>
<dbReference type="CDD" id="cd10550">
    <property type="entry name" value="DMSOR_beta_like"/>
    <property type="match status" value="1"/>
</dbReference>
<keyword evidence="2" id="KW-0479">Metal-binding</keyword>
<keyword evidence="7" id="KW-1185">Reference proteome</keyword>
<protein>
    <submittedName>
        <fullName evidence="6">Fe-S-cluster-containing dehydrogenase component</fullName>
    </submittedName>
</protein>
<dbReference type="Pfam" id="PF13247">
    <property type="entry name" value="Fer4_11"/>
    <property type="match status" value="1"/>
</dbReference>
<feature type="domain" description="4Fe-4S ferredoxin-type" evidence="5">
    <location>
        <begin position="2"/>
        <end position="32"/>
    </location>
</feature>
<feature type="domain" description="4Fe-4S ferredoxin-type" evidence="5">
    <location>
        <begin position="76"/>
        <end position="105"/>
    </location>
</feature>
<dbReference type="SUPFAM" id="SSF54862">
    <property type="entry name" value="4Fe-4S ferredoxins"/>
    <property type="match status" value="1"/>
</dbReference>
<evidence type="ECO:0000259" key="5">
    <source>
        <dbReference type="PROSITE" id="PS51379"/>
    </source>
</evidence>
<evidence type="ECO:0000256" key="1">
    <source>
        <dbReference type="ARBA" id="ARBA00022485"/>
    </source>
</evidence>
<keyword evidence="4" id="KW-0411">Iron-sulfur</keyword>
<dbReference type="GO" id="GO:0051539">
    <property type="term" value="F:4 iron, 4 sulfur cluster binding"/>
    <property type="evidence" value="ECO:0007669"/>
    <property type="project" value="UniProtKB-KW"/>
</dbReference>
<keyword evidence="1" id="KW-0004">4Fe-4S</keyword>
<dbReference type="GO" id="GO:0046872">
    <property type="term" value="F:metal ion binding"/>
    <property type="evidence" value="ECO:0007669"/>
    <property type="project" value="UniProtKB-KW"/>
</dbReference>
<organism evidence="6 7">
    <name type="scientific">Maledivibacter halophilus</name>
    <dbReference type="NCBI Taxonomy" id="36842"/>
    <lineage>
        <taxon>Bacteria</taxon>
        <taxon>Bacillati</taxon>
        <taxon>Bacillota</taxon>
        <taxon>Clostridia</taxon>
        <taxon>Peptostreptococcales</taxon>
        <taxon>Caminicellaceae</taxon>
        <taxon>Maledivibacter</taxon>
    </lineage>
</organism>
<evidence type="ECO:0000256" key="2">
    <source>
        <dbReference type="ARBA" id="ARBA00022723"/>
    </source>
</evidence>
<dbReference type="PROSITE" id="PS51379">
    <property type="entry name" value="4FE4S_FER_2"/>
    <property type="match status" value="3"/>
</dbReference>
<dbReference type="InterPro" id="IPR017900">
    <property type="entry name" value="4Fe4S_Fe_S_CS"/>
</dbReference>
<feature type="domain" description="4Fe-4S ferredoxin-type" evidence="5">
    <location>
        <begin position="42"/>
        <end position="74"/>
    </location>
</feature>
<dbReference type="EMBL" id="FUZT01000014">
    <property type="protein sequence ID" value="SKC86378.1"/>
    <property type="molecule type" value="Genomic_DNA"/>
</dbReference>
<evidence type="ECO:0000256" key="3">
    <source>
        <dbReference type="ARBA" id="ARBA00023004"/>
    </source>
</evidence>
<dbReference type="Pfam" id="PF12837">
    <property type="entry name" value="Fer4_6"/>
    <property type="match status" value="1"/>
</dbReference>
<keyword evidence="3" id="KW-0408">Iron</keyword>
<dbReference type="STRING" id="36842.SAMN02194393_04532"/>
<proteinExistence type="predicted"/>
<evidence type="ECO:0000313" key="6">
    <source>
        <dbReference type="EMBL" id="SKC86378.1"/>
    </source>
</evidence>
<dbReference type="AlphaFoldDB" id="A0A1T5MEP0"/>
<dbReference type="PANTHER" id="PTHR43177:SF3">
    <property type="entry name" value="PROTEIN NRFC HOMOLOG"/>
    <property type="match status" value="1"/>
</dbReference>
<dbReference type="InterPro" id="IPR017896">
    <property type="entry name" value="4Fe4S_Fe-S-bd"/>
</dbReference>
<evidence type="ECO:0000313" key="7">
    <source>
        <dbReference type="Proteomes" id="UP000190285"/>
    </source>
</evidence>